<dbReference type="InterPro" id="IPR004358">
    <property type="entry name" value="Sig_transdc_His_kin-like_C"/>
</dbReference>
<dbReference type="InterPro" id="IPR013655">
    <property type="entry name" value="PAS_fold_3"/>
</dbReference>
<dbReference type="EMBL" id="AP017312">
    <property type="protein sequence ID" value="BAU28400.1"/>
    <property type="molecule type" value="Genomic_DNA"/>
</dbReference>
<dbReference type="GO" id="GO:0005524">
    <property type="term" value="F:ATP binding"/>
    <property type="evidence" value="ECO:0007669"/>
    <property type="project" value="UniProtKB-KW"/>
</dbReference>
<gene>
    <name evidence="9" type="primary">kinE_5</name>
    <name evidence="9" type="ORF">CB4_02574</name>
</gene>
<dbReference type="PROSITE" id="PS50109">
    <property type="entry name" value="HIS_KIN"/>
    <property type="match status" value="1"/>
</dbReference>
<dbReference type="InterPro" id="IPR000014">
    <property type="entry name" value="PAS"/>
</dbReference>
<evidence type="ECO:0000313" key="10">
    <source>
        <dbReference type="Proteomes" id="UP000217696"/>
    </source>
</evidence>
<evidence type="ECO:0000256" key="2">
    <source>
        <dbReference type="ARBA" id="ARBA00012438"/>
    </source>
</evidence>
<keyword evidence="6 9" id="KW-0418">Kinase</keyword>
<dbReference type="Gene3D" id="3.30.450.20">
    <property type="entry name" value="PAS domain"/>
    <property type="match status" value="3"/>
</dbReference>
<dbReference type="SMART" id="SM00388">
    <property type="entry name" value="HisKA"/>
    <property type="match status" value="1"/>
</dbReference>
<dbReference type="InterPro" id="IPR036890">
    <property type="entry name" value="HATPase_C_sf"/>
</dbReference>
<dbReference type="GO" id="GO:0000155">
    <property type="term" value="F:phosphorelay sensor kinase activity"/>
    <property type="evidence" value="ECO:0007669"/>
    <property type="project" value="InterPro"/>
</dbReference>
<dbReference type="InterPro" id="IPR000700">
    <property type="entry name" value="PAS-assoc_C"/>
</dbReference>
<dbReference type="OrthoDB" id="1634477at2"/>
<dbReference type="Pfam" id="PF08447">
    <property type="entry name" value="PAS_3"/>
    <property type="match status" value="1"/>
</dbReference>
<dbReference type="Pfam" id="PF00512">
    <property type="entry name" value="HisKA"/>
    <property type="match status" value="1"/>
</dbReference>
<dbReference type="InterPro" id="IPR003661">
    <property type="entry name" value="HisK_dim/P_dom"/>
</dbReference>
<dbReference type="CDD" id="cd00082">
    <property type="entry name" value="HisKA"/>
    <property type="match status" value="1"/>
</dbReference>
<dbReference type="InterPro" id="IPR005467">
    <property type="entry name" value="His_kinase_dom"/>
</dbReference>
<evidence type="ECO:0000313" key="9">
    <source>
        <dbReference type="EMBL" id="BAU28400.1"/>
    </source>
</evidence>
<reference evidence="9 10" key="1">
    <citation type="submission" date="2015-12" db="EMBL/GenBank/DDBJ databases">
        <title>Genome sequence of Aneurinibacillus soli.</title>
        <authorList>
            <person name="Lee J.S."/>
            <person name="Lee K.C."/>
            <person name="Kim K.K."/>
            <person name="Lee B.W."/>
        </authorList>
    </citation>
    <scope>NUCLEOTIDE SEQUENCE [LARGE SCALE GENOMIC DNA]</scope>
    <source>
        <strain evidence="9 10">CB4</strain>
    </source>
</reference>
<dbReference type="SUPFAM" id="SSF55785">
    <property type="entry name" value="PYP-like sensor domain (PAS domain)"/>
    <property type="match status" value="3"/>
</dbReference>
<dbReference type="Pfam" id="PF00989">
    <property type="entry name" value="PAS"/>
    <property type="match status" value="1"/>
</dbReference>
<evidence type="ECO:0000256" key="6">
    <source>
        <dbReference type="ARBA" id="ARBA00022777"/>
    </source>
</evidence>
<evidence type="ECO:0000256" key="3">
    <source>
        <dbReference type="ARBA" id="ARBA00022553"/>
    </source>
</evidence>
<dbReference type="Pfam" id="PF10114">
    <property type="entry name" value="PocR"/>
    <property type="match status" value="1"/>
</dbReference>
<dbReference type="InterPro" id="IPR018771">
    <property type="entry name" value="PocR_dom"/>
</dbReference>
<dbReference type="InterPro" id="IPR001610">
    <property type="entry name" value="PAC"/>
</dbReference>
<evidence type="ECO:0000256" key="7">
    <source>
        <dbReference type="ARBA" id="ARBA00022840"/>
    </source>
</evidence>
<dbReference type="EC" id="2.7.13.3" evidence="2"/>
<keyword evidence="4 9" id="KW-0808">Transferase</keyword>
<evidence type="ECO:0000256" key="4">
    <source>
        <dbReference type="ARBA" id="ARBA00022679"/>
    </source>
</evidence>
<dbReference type="PANTHER" id="PTHR43065:SF34">
    <property type="entry name" value="SPORULATION KINASE A"/>
    <property type="match status" value="1"/>
</dbReference>
<accession>A0A0U5B270</accession>
<dbReference type="Pfam" id="PF08448">
    <property type="entry name" value="PAS_4"/>
    <property type="match status" value="1"/>
</dbReference>
<evidence type="ECO:0000256" key="5">
    <source>
        <dbReference type="ARBA" id="ARBA00022741"/>
    </source>
</evidence>
<dbReference type="KEGG" id="asoc:CB4_02574"/>
<organism evidence="9 10">
    <name type="scientific">Aneurinibacillus soli</name>
    <dbReference type="NCBI Taxonomy" id="1500254"/>
    <lineage>
        <taxon>Bacteria</taxon>
        <taxon>Bacillati</taxon>
        <taxon>Bacillota</taxon>
        <taxon>Bacilli</taxon>
        <taxon>Bacillales</taxon>
        <taxon>Paenibacillaceae</taxon>
        <taxon>Aneurinibacillus group</taxon>
        <taxon>Aneurinibacillus</taxon>
    </lineage>
</organism>
<dbReference type="InterPro" id="IPR035965">
    <property type="entry name" value="PAS-like_dom_sf"/>
</dbReference>
<dbReference type="GO" id="GO:0006355">
    <property type="term" value="P:regulation of DNA-templated transcription"/>
    <property type="evidence" value="ECO:0007669"/>
    <property type="project" value="InterPro"/>
</dbReference>
<dbReference type="InterPro" id="IPR013767">
    <property type="entry name" value="PAS_fold"/>
</dbReference>
<keyword evidence="3" id="KW-0597">Phosphoprotein</keyword>
<dbReference type="Proteomes" id="UP000217696">
    <property type="component" value="Chromosome"/>
</dbReference>
<dbReference type="InterPro" id="IPR013656">
    <property type="entry name" value="PAS_4"/>
</dbReference>
<dbReference type="SUPFAM" id="SSF55874">
    <property type="entry name" value="ATPase domain of HSP90 chaperone/DNA topoisomerase II/histidine kinase"/>
    <property type="match status" value="1"/>
</dbReference>
<dbReference type="InterPro" id="IPR036097">
    <property type="entry name" value="HisK_dim/P_sf"/>
</dbReference>
<sequence>MVPEEIMLREGKKVKYKFSDLVDITKLQKLMKHFYHLTNISHGLIDPEGNILSAIGWQDICIKFHRAHPHSGQRCKESDLSIQERLHLSQEYGSYICQNGLVESFIPIIIEGEHLATLILGQFFYEEPDINYFRRQAREFGFSEENYLNALSEVPIISPKEVDACMKYFVHLAEMLADMGLTHLKQRQAEESLRKTNQHLDSLVKQRTKELAEANQELQKDIQKRKQTEIKLRDSEERLRLMLQNMPVMMKAYDEQGNIAVWNRECELVTGYSQEEMIGNPNALTWLYPDETYFHHVNTEWMEQGNDFRDWEKTLTCKDGTEKTISWFSISGRFPVPGWGFWAIGVDITQRKQTERQLRKTASELKAIFQALPDLYFRLDKDGTIIHSQARDPNDFYVSPEEFIGKKFRDILPSETGFQLQQASDYAIETNSLACVEYSLPMKQEMHYFEARFLPLLESQLMVIVRTITDRKRVEQALLEERNFINTILDTVDTLVLAMDRHGRIVHFNCACEKLSGYSFHEVQGTFVWEQLLLPEDVQTVRELFQDLSIEKVDLHKENMWRTKDGRHRLISWSNSILLDSEGQIKYVIGTGIDSTDRRRTEELLRKSDRLAAVGQLAAGVAHEVRNPLTVLKGFTQLLKNGFTEYENYLTLMESEVERIELIISEFLTLAKPEVMNVQKKDLGAFLQQVVDLMNTKAILNSIQITLKIDQELSPITCDENQLKQVFINTLQNAIEAMPHGGNIFIFVEKYDYEQVQIRIIDEGCGIPQERIPRLGEPFYSTKEKGTGLGLMVSYKIIERHEGSFFIHSELNKGTTVTILLPIELVGARQYIQ</sequence>
<dbReference type="SMART" id="SM00091">
    <property type="entry name" value="PAS"/>
    <property type="match status" value="3"/>
</dbReference>
<proteinExistence type="predicted"/>
<dbReference type="SUPFAM" id="SSF47384">
    <property type="entry name" value="Homodimeric domain of signal transducing histidine kinase"/>
    <property type="match status" value="1"/>
</dbReference>
<dbReference type="NCBIfam" id="TIGR00229">
    <property type="entry name" value="sensory_box"/>
    <property type="match status" value="2"/>
</dbReference>
<dbReference type="PROSITE" id="PS50113">
    <property type="entry name" value="PAC"/>
    <property type="match status" value="2"/>
</dbReference>
<dbReference type="AlphaFoldDB" id="A0A0U5B270"/>
<keyword evidence="5" id="KW-0547">Nucleotide-binding</keyword>
<comment type="catalytic activity">
    <reaction evidence="1">
        <text>ATP + protein L-histidine = ADP + protein N-phospho-L-histidine.</text>
        <dbReference type="EC" id="2.7.13.3"/>
    </reaction>
</comment>
<protein>
    <recommendedName>
        <fullName evidence="2">histidine kinase</fullName>
        <ecNumber evidence="2">2.7.13.3</ecNumber>
    </recommendedName>
</protein>
<evidence type="ECO:0000256" key="1">
    <source>
        <dbReference type="ARBA" id="ARBA00000085"/>
    </source>
</evidence>
<dbReference type="CDD" id="cd00130">
    <property type="entry name" value="PAS"/>
    <property type="match status" value="2"/>
</dbReference>
<keyword evidence="7" id="KW-0067">ATP-binding</keyword>
<evidence type="ECO:0000256" key="8">
    <source>
        <dbReference type="ARBA" id="ARBA00023012"/>
    </source>
</evidence>
<name>A0A0U5B270_9BACL</name>
<keyword evidence="8" id="KW-0902">Two-component regulatory system</keyword>
<dbReference type="PROSITE" id="PS50112">
    <property type="entry name" value="PAS"/>
    <property type="match status" value="3"/>
</dbReference>
<dbReference type="SMART" id="SM00387">
    <property type="entry name" value="HATPase_c"/>
    <property type="match status" value="1"/>
</dbReference>
<dbReference type="Gene3D" id="3.30.565.10">
    <property type="entry name" value="Histidine kinase-like ATPase, C-terminal domain"/>
    <property type="match status" value="1"/>
</dbReference>
<dbReference type="InterPro" id="IPR003594">
    <property type="entry name" value="HATPase_dom"/>
</dbReference>
<dbReference type="SMART" id="SM00086">
    <property type="entry name" value="PAC"/>
    <property type="match status" value="1"/>
</dbReference>
<dbReference type="PRINTS" id="PR00344">
    <property type="entry name" value="BCTRLSENSOR"/>
</dbReference>
<dbReference type="PANTHER" id="PTHR43065">
    <property type="entry name" value="SENSOR HISTIDINE KINASE"/>
    <property type="match status" value="1"/>
</dbReference>
<keyword evidence="10" id="KW-1185">Reference proteome</keyword>
<dbReference type="Pfam" id="PF02518">
    <property type="entry name" value="HATPase_c"/>
    <property type="match status" value="1"/>
</dbReference>
<dbReference type="Gene3D" id="1.10.287.130">
    <property type="match status" value="1"/>
</dbReference>